<feature type="domain" description="Homeobox" evidence="14">
    <location>
        <begin position="175"/>
        <end position="235"/>
    </location>
</feature>
<dbReference type="PANTHER" id="PTHR24208:SF105">
    <property type="entry name" value="DLIM1"/>
    <property type="match status" value="1"/>
</dbReference>
<evidence type="ECO:0000256" key="8">
    <source>
        <dbReference type="ARBA" id="ARBA00023242"/>
    </source>
</evidence>
<dbReference type="SMART" id="SM00389">
    <property type="entry name" value="HOX"/>
    <property type="match status" value="1"/>
</dbReference>
<dbReference type="InterPro" id="IPR009057">
    <property type="entry name" value="Homeodomain-like_sf"/>
</dbReference>
<keyword evidence="5 10" id="KW-0440">LIM domain</keyword>
<dbReference type="PANTHER" id="PTHR24208">
    <property type="entry name" value="LIM/HOMEOBOX PROTEIN LHX"/>
    <property type="match status" value="1"/>
</dbReference>
<dbReference type="PROSITE" id="PS50023">
    <property type="entry name" value="LIM_DOMAIN_2"/>
    <property type="match status" value="1"/>
</dbReference>
<dbReference type="PROSITE" id="PS50071">
    <property type="entry name" value="HOMEOBOX_2"/>
    <property type="match status" value="1"/>
</dbReference>
<dbReference type="GO" id="GO:0030182">
    <property type="term" value="P:neuron differentiation"/>
    <property type="evidence" value="ECO:0007669"/>
    <property type="project" value="TreeGrafter"/>
</dbReference>
<dbReference type="InterPro" id="IPR001781">
    <property type="entry name" value="Znf_LIM"/>
</dbReference>
<dbReference type="Pfam" id="PF00046">
    <property type="entry name" value="Homeodomain"/>
    <property type="match status" value="1"/>
</dbReference>
<dbReference type="GO" id="GO:0005634">
    <property type="term" value="C:nucleus"/>
    <property type="evidence" value="ECO:0007669"/>
    <property type="project" value="UniProtKB-SubCell"/>
</dbReference>
<dbReference type="STRING" id="6832.A0A553NYW9"/>
<evidence type="ECO:0000256" key="7">
    <source>
        <dbReference type="ARBA" id="ARBA00023155"/>
    </source>
</evidence>
<sequence>MDCFKCGGSIQDDFVYRVQGYPHHKGCLQCCECHASLEKTCFFSQDNQLFYCQQHFYLQHGPQCPTCKLQIQWDESAIRLEDAFFHSNCLKCSTCQVLVGRGDKIGFNAEGHLVCAQHHQVTAGQDEQPSSSISEEDSDKLSVSDMDKEAAHDSPKSNEDDSDSERAKSDDGKDGKRRGPRTTIKAKQLEVLKNVFAQTPKPTRHMREQLAKETGLPMRVIQVWFQNKRSKEKRMHQMRFLPRGPFLPPNGRRFAPGFCLPPNAVVFDNYNPSCGGQYPPRSDFNNQTYHAVHMNQDFGHTGMDTHLQLVSNSNPYPSPPPQAHDFPSPGHQMQLNEESTFISEMGYPSPPLIQEDAYQPPQISVL</sequence>
<name>A0A553NYW9_TIGCA</name>
<evidence type="ECO:0000256" key="6">
    <source>
        <dbReference type="ARBA" id="ARBA00023125"/>
    </source>
</evidence>
<feature type="region of interest" description="Disordered" evidence="12">
    <location>
        <begin position="120"/>
        <end position="185"/>
    </location>
</feature>
<evidence type="ECO:0000313" key="15">
    <source>
        <dbReference type="EMBL" id="TRY70592.1"/>
    </source>
</evidence>
<dbReference type="SUPFAM" id="SSF46689">
    <property type="entry name" value="Homeodomain-like"/>
    <property type="match status" value="1"/>
</dbReference>
<dbReference type="SMART" id="SM00132">
    <property type="entry name" value="LIM"/>
    <property type="match status" value="2"/>
</dbReference>
<organism evidence="15 16">
    <name type="scientific">Tigriopus californicus</name>
    <name type="common">Marine copepod</name>
    <dbReference type="NCBI Taxonomy" id="6832"/>
    <lineage>
        <taxon>Eukaryota</taxon>
        <taxon>Metazoa</taxon>
        <taxon>Ecdysozoa</taxon>
        <taxon>Arthropoda</taxon>
        <taxon>Crustacea</taxon>
        <taxon>Multicrustacea</taxon>
        <taxon>Hexanauplia</taxon>
        <taxon>Copepoda</taxon>
        <taxon>Harpacticoida</taxon>
        <taxon>Harpacticidae</taxon>
        <taxon>Tigriopus</taxon>
    </lineage>
</organism>
<dbReference type="CDD" id="cd08368">
    <property type="entry name" value="LIM"/>
    <property type="match status" value="1"/>
</dbReference>
<dbReference type="Proteomes" id="UP000318571">
    <property type="component" value="Chromosome 9"/>
</dbReference>
<feature type="compositionally biased region" description="Polar residues" evidence="12">
    <location>
        <begin position="120"/>
        <end position="133"/>
    </location>
</feature>
<keyword evidence="4 10" id="KW-0862">Zinc</keyword>
<dbReference type="Pfam" id="PF00412">
    <property type="entry name" value="LIM"/>
    <property type="match status" value="2"/>
</dbReference>
<protein>
    <submittedName>
        <fullName evidence="15">Uncharacterized protein</fullName>
    </submittedName>
</protein>
<gene>
    <name evidence="15" type="ORF">TCAL_02805</name>
</gene>
<dbReference type="PROSITE" id="PS00027">
    <property type="entry name" value="HOMEOBOX_1"/>
    <property type="match status" value="1"/>
</dbReference>
<dbReference type="InterPro" id="IPR001356">
    <property type="entry name" value="HD"/>
</dbReference>
<dbReference type="Gene3D" id="2.10.110.10">
    <property type="entry name" value="Cysteine Rich Protein"/>
    <property type="match status" value="2"/>
</dbReference>
<reference evidence="15 16" key="1">
    <citation type="journal article" date="2018" name="Nat. Ecol. Evol.">
        <title>Genomic signatures of mitonuclear coevolution across populations of Tigriopus californicus.</title>
        <authorList>
            <person name="Barreto F.S."/>
            <person name="Watson E.T."/>
            <person name="Lima T.G."/>
            <person name="Willett C.S."/>
            <person name="Edmands S."/>
            <person name="Li W."/>
            <person name="Burton R.S."/>
        </authorList>
    </citation>
    <scope>NUCLEOTIDE SEQUENCE [LARGE SCALE GENOMIC DNA]</scope>
    <source>
        <strain evidence="15 16">San Diego</strain>
    </source>
</reference>
<evidence type="ECO:0000256" key="10">
    <source>
        <dbReference type="PROSITE-ProRule" id="PRU00125"/>
    </source>
</evidence>
<evidence type="ECO:0000256" key="5">
    <source>
        <dbReference type="ARBA" id="ARBA00023038"/>
    </source>
</evidence>
<dbReference type="Gene3D" id="1.10.10.60">
    <property type="entry name" value="Homeodomain-like"/>
    <property type="match status" value="1"/>
</dbReference>
<comment type="subcellular location">
    <subcellularLocation>
        <location evidence="1 9 11">Nucleus</location>
    </subcellularLocation>
</comment>
<proteinExistence type="predicted"/>
<dbReference type="GO" id="GO:0046872">
    <property type="term" value="F:metal ion binding"/>
    <property type="evidence" value="ECO:0007669"/>
    <property type="project" value="UniProtKB-KW"/>
</dbReference>
<evidence type="ECO:0000256" key="4">
    <source>
        <dbReference type="ARBA" id="ARBA00022833"/>
    </source>
</evidence>
<keyword evidence="16" id="KW-1185">Reference proteome</keyword>
<dbReference type="EMBL" id="VCGU01000009">
    <property type="protein sequence ID" value="TRY70592.1"/>
    <property type="molecule type" value="Genomic_DNA"/>
</dbReference>
<dbReference type="GO" id="GO:0000977">
    <property type="term" value="F:RNA polymerase II transcription regulatory region sequence-specific DNA binding"/>
    <property type="evidence" value="ECO:0007669"/>
    <property type="project" value="TreeGrafter"/>
</dbReference>
<keyword evidence="8 9" id="KW-0539">Nucleus</keyword>
<dbReference type="GO" id="GO:0000981">
    <property type="term" value="F:DNA-binding transcription factor activity, RNA polymerase II-specific"/>
    <property type="evidence" value="ECO:0007669"/>
    <property type="project" value="InterPro"/>
</dbReference>
<dbReference type="OrthoDB" id="10068367at2759"/>
<evidence type="ECO:0000259" key="14">
    <source>
        <dbReference type="PROSITE" id="PS50071"/>
    </source>
</evidence>
<comment type="caution">
    <text evidence="15">The sequence shown here is derived from an EMBL/GenBank/DDBJ whole genome shotgun (WGS) entry which is preliminary data.</text>
</comment>
<evidence type="ECO:0000256" key="9">
    <source>
        <dbReference type="PROSITE-ProRule" id="PRU00108"/>
    </source>
</evidence>
<evidence type="ECO:0000256" key="12">
    <source>
        <dbReference type="SAM" id="MobiDB-lite"/>
    </source>
</evidence>
<keyword evidence="7 9" id="KW-0371">Homeobox</keyword>
<feature type="region of interest" description="Disordered" evidence="12">
    <location>
        <begin position="347"/>
        <end position="366"/>
    </location>
</feature>
<evidence type="ECO:0000256" key="3">
    <source>
        <dbReference type="ARBA" id="ARBA00022737"/>
    </source>
</evidence>
<dbReference type="CDD" id="cd00086">
    <property type="entry name" value="homeodomain"/>
    <property type="match status" value="1"/>
</dbReference>
<evidence type="ECO:0000313" key="16">
    <source>
        <dbReference type="Proteomes" id="UP000318571"/>
    </source>
</evidence>
<accession>A0A553NYW9</accession>
<feature type="compositionally biased region" description="Basic and acidic residues" evidence="12">
    <location>
        <begin position="139"/>
        <end position="174"/>
    </location>
</feature>
<feature type="domain" description="LIM zinc-binding" evidence="13">
    <location>
        <begin position="1"/>
        <end position="62"/>
    </location>
</feature>
<dbReference type="InterPro" id="IPR050453">
    <property type="entry name" value="LIM_Homeobox_TF"/>
</dbReference>
<evidence type="ECO:0000256" key="11">
    <source>
        <dbReference type="RuleBase" id="RU000682"/>
    </source>
</evidence>
<keyword evidence="3" id="KW-0677">Repeat</keyword>
<evidence type="ECO:0000256" key="2">
    <source>
        <dbReference type="ARBA" id="ARBA00022723"/>
    </source>
</evidence>
<dbReference type="AlphaFoldDB" id="A0A553NYW9"/>
<dbReference type="PROSITE" id="PS00478">
    <property type="entry name" value="LIM_DOMAIN_1"/>
    <property type="match status" value="2"/>
</dbReference>
<dbReference type="InterPro" id="IPR017970">
    <property type="entry name" value="Homeobox_CS"/>
</dbReference>
<evidence type="ECO:0000256" key="1">
    <source>
        <dbReference type="ARBA" id="ARBA00004123"/>
    </source>
</evidence>
<feature type="DNA-binding region" description="Homeobox" evidence="9">
    <location>
        <begin position="177"/>
        <end position="236"/>
    </location>
</feature>
<keyword evidence="6 9" id="KW-0238">DNA-binding</keyword>
<dbReference type="FunFam" id="1.10.10.60:FF:000075">
    <property type="entry name" value="LIM/homeobox protein Lhx1"/>
    <property type="match status" value="1"/>
</dbReference>
<evidence type="ECO:0000259" key="13">
    <source>
        <dbReference type="PROSITE" id="PS50023"/>
    </source>
</evidence>
<dbReference type="SUPFAM" id="SSF57716">
    <property type="entry name" value="Glucocorticoid receptor-like (DNA-binding domain)"/>
    <property type="match status" value="1"/>
</dbReference>
<keyword evidence="2 10" id="KW-0479">Metal-binding</keyword>